<organism evidence="6 7">
    <name type="scientific">Streptomyces vastus</name>
    <dbReference type="NCBI Taxonomy" id="285451"/>
    <lineage>
        <taxon>Bacteria</taxon>
        <taxon>Bacillati</taxon>
        <taxon>Actinomycetota</taxon>
        <taxon>Actinomycetes</taxon>
        <taxon>Kitasatosporales</taxon>
        <taxon>Streptomycetaceae</taxon>
        <taxon>Streptomyces</taxon>
    </lineage>
</organism>
<sequence length="107" mass="11799">MLDMHDYNGQRAIEAAGLMTEFRASVLEGRQAMRALGQDGRVLFEKGDDGTGGRPEAQRADLRRMLLDALPHDTVHWGRKVTGARSLGDGRIRPRAMPSPVLTVSRC</sequence>
<evidence type="ECO:0000256" key="4">
    <source>
        <dbReference type="ARBA" id="ARBA00023033"/>
    </source>
</evidence>
<evidence type="ECO:0000313" key="6">
    <source>
        <dbReference type="EMBL" id="GAA2655302.1"/>
    </source>
</evidence>
<keyword evidence="7" id="KW-1185">Reference proteome</keyword>
<reference evidence="6 7" key="1">
    <citation type="journal article" date="2019" name="Int. J. Syst. Evol. Microbiol.">
        <title>The Global Catalogue of Microorganisms (GCM) 10K type strain sequencing project: providing services to taxonomists for standard genome sequencing and annotation.</title>
        <authorList>
            <consortium name="The Broad Institute Genomics Platform"/>
            <consortium name="The Broad Institute Genome Sequencing Center for Infectious Disease"/>
            <person name="Wu L."/>
            <person name="Ma J."/>
        </authorList>
    </citation>
    <scope>NUCLEOTIDE SEQUENCE [LARGE SCALE GENOMIC DNA]</scope>
    <source>
        <strain evidence="6 7">JCM 4524</strain>
    </source>
</reference>
<name>A0ABN3RLL7_9ACTN</name>
<dbReference type="Proteomes" id="UP001500151">
    <property type="component" value="Unassembled WGS sequence"/>
</dbReference>
<evidence type="ECO:0000313" key="7">
    <source>
        <dbReference type="Proteomes" id="UP001500151"/>
    </source>
</evidence>
<keyword evidence="4" id="KW-0503">Monooxygenase</keyword>
<keyword evidence="2" id="KW-0274">FAD</keyword>
<dbReference type="PANTHER" id="PTHR46972">
    <property type="entry name" value="MONOOXYGENASE ASQM-RELATED"/>
    <property type="match status" value="1"/>
</dbReference>
<protein>
    <submittedName>
        <fullName evidence="6">Uncharacterized protein</fullName>
    </submittedName>
</protein>
<evidence type="ECO:0000256" key="3">
    <source>
        <dbReference type="ARBA" id="ARBA00023002"/>
    </source>
</evidence>
<dbReference type="InterPro" id="IPR036188">
    <property type="entry name" value="FAD/NAD-bd_sf"/>
</dbReference>
<gene>
    <name evidence="6" type="ORF">GCM10010307_68140</name>
</gene>
<proteinExistence type="predicted"/>
<keyword evidence="3" id="KW-0560">Oxidoreductase</keyword>
<evidence type="ECO:0000256" key="1">
    <source>
        <dbReference type="ARBA" id="ARBA00022630"/>
    </source>
</evidence>
<evidence type="ECO:0000256" key="5">
    <source>
        <dbReference type="SAM" id="MobiDB-lite"/>
    </source>
</evidence>
<dbReference type="Gene3D" id="3.50.50.60">
    <property type="entry name" value="FAD/NAD(P)-binding domain"/>
    <property type="match status" value="1"/>
</dbReference>
<dbReference type="PANTHER" id="PTHR46972:SF1">
    <property type="entry name" value="FAD DEPENDENT OXIDOREDUCTASE DOMAIN-CONTAINING PROTEIN"/>
    <property type="match status" value="1"/>
</dbReference>
<dbReference type="EMBL" id="BAAASJ010000106">
    <property type="protein sequence ID" value="GAA2655302.1"/>
    <property type="molecule type" value="Genomic_DNA"/>
</dbReference>
<comment type="caution">
    <text evidence="6">The sequence shown here is derived from an EMBL/GenBank/DDBJ whole genome shotgun (WGS) entry which is preliminary data.</text>
</comment>
<feature type="region of interest" description="Disordered" evidence="5">
    <location>
        <begin position="87"/>
        <end position="107"/>
    </location>
</feature>
<keyword evidence="1" id="KW-0285">Flavoprotein</keyword>
<accession>A0ABN3RLL7</accession>
<evidence type="ECO:0000256" key="2">
    <source>
        <dbReference type="ARBA" id="ARBA00022827"/>
    </source>
</evidence>